<evidence type="ECO:0000259" key="7">
    <source>
        <dbReference type="Pfam" id="PF07715"/>
    </source>
</evidence>
<dbReference type="Proteomes" id="UP000254893">
    <property type="component" value="Unassembled WGS sequence"/>
</dbReference>
<dbReference type="Gene3D" id="2.60.40.1120">
    <property type="entry name" value="Carboxypeptidase-like, regulatory domain"/>
    <property type="match status" value="1"/>
</dbReference>
<evidence type="ECO:0000256" key="5">
    <source>
        <dbReference type="ARBA" id="ARBA00023136"/>
    </source>
</evidence>
<dbReference type="InterPro" id="IPR008969">
    <property type="entry name" value="CarboxyPept-like_regulatory"/>
</dbReference>
<gene>
    <name evidence="8" type="ORF">NCTC11388_03054</name>
</gene>
<dbReference type="InterPro" id="IPR039426">
    <property type="entry name" value="TonB-dep_rcpt-like"/>
</dbReference>
<name>A0A380CHI6_SPHSI</name>
<evidence type="ECO:0000256" key="6">
    <source>
        <dbReference type="ARBA" id="ARBA00023237"/>
    </source>
</evidence>
<keyword evidence="8" id="KW-0675">Receptor</keyword>
<feature type="domain" description="TonB-dependent receptor plug" evidence="7">
    <location>
        <begin position="138"/>
        <end position="228"/>
    </location>
</feature>
<dbReference type="GO" id="GO:0009279">
    <property type="term" value="C:cell outer membrane"/>
    <property type="evidence" value="ECO:0007669"/>
    <property type="project" value="UniProtKB-SubCell"/>
</dbReference>
<keyword evidence="5" id="KW-0472">Membrane</keyword>
<dbReference type="Pfam" id="PF13715">
    <property type="entry name" value="CarbopepD_reg_2"/>
    <property type="match status" value="1"/>
</dbReference>
<dbReference type="GO" id="GO:0044718">
    <property type="term" value="P:siderophore transmembrane transport"/>
    <property type="evidence" value="ECO:0007669"/>
    <property type="project" value="TreeGrafter"/>
</dbReference>
<dbReference type="GO" id="GO:0015344">
    <property type="term" value="F:siderophore uptake transmembrane transporter activity"/>
    <property type="evidence" value="ECO:0007669"/>
    <property type="project" value="TreeGrafter"/>
</dbReference>
<dbReference type="InterPro" id="IPR012910">
    <property type="entry name" value="Plug_dom"/>
</dbReference>
<dbReference type="PANTHER" id="PTHR30069:SF40">
    <property type="entry name" value="TONB-DEPENDENT RECEPTOR NMB0964-RELATED"/>
    <property type="match status" value="1"/>
</dbReference>
<dbReference type="PANTHER" id="PTHR30069">
    <property type="entry name" value="TONB-DEPENDENT OUTER MEMBRANE RECEPTOR"/>
    <property type="match status" value="1"/>
</dbReference>
<evidence type="ECO:0000256" key="1">
    <source>
        <dbReference type="ARBA" id="ARBA00004571"/>
    </source>
</evidence>
<keyword evidence="3" id="KW-1134">Transmembrane beta strand</keyword>
<dbReference type="InterPro" id="IPR037066">
    <property type="entry name" value="Plug_dom_sf"/>
</dbReference>
<proteinExistence type="predicted"/>
<evidence type="ECO:0000313" key="9">
    <source>
        <dbReference type="Proteomes" id="UP000254893"/>
    </source>
</evidence>
<organism evidence="8 9">
    <name type="scientific">Sphingobacterium spiritivorum</name>
    <name type="common">Flavobacterium spiritivorum</name>
    <dbReference type="NCBI Taxonomy" id="258"/>
    <lineage>
        <taxon>Bacteria</taxon>
        <taxon>Pseudomonadati</taxon>
        <taxon>Bacteroidota</taxon>
        <taxon>Sphingobacteriia</taxon>
        <taxon>Sphingobacteriales</taxon>
        <taxon>Sphingobacteriaceae</taxon>
        <taxon>Sphingobacterium</taxon>
    </lineage>
</organism>
<evidence type="ECO:0000256" key="3">
    <source>
        <dbReference type="ARBA" id="ARBA00022452"/>
    </source>
</evidence>
<keyword evidence="4" id="KW-0812">Transmembrane</keyword>
<keyword evidence="2" id="KW-0813">Transport</keyword>
<evidence type="ECO:0000313" key="8">
    <source>
        <dbReference type="EMBL" id="SUJ20660.1"/>
    </source>
</evidence>
<dbReference type="Pfam" id="PF07715">
    <property type="entry name" value="Plug"/>
    <property type="match status" value="1"/>
</dbReference>
<accession>A0A380CHI6</accession>
<dbReference type="Gene3D" id="2.40.170.20">
    <property type="entry name" value="TonB-dependent receptor, beta-barrel domain"/>
    <property type="match status" value="1"/>
</dbReference>
<dbReference type="EMBL" id="UGYW01000002">
    <property type="protein sequence ID" value="SUJ20660.1"/>
    <property type="molecule type" value="Genomic_DNA"/>
</dbReference>
<dbReference type="AlphaFoldDB" id="A0A380CHI6"/>
<evidence type="ECO:0000256" key="4">
    <source>
        <dbReference type="ARBA" id="ARBA00022692"/>
    </source>
</evidence>
<keyword evidence="6" id="KW-0998">Cell outer membrane</keyword>
<evidence type="ECO:0000256" key="2">
    <source>
        <dbReference type="ARBA" id="ARBA00022448"/>
    </source>
</evidence>
<dbReference type="InterPro" id="IPR036942">
    <property type="entry name" value="Beta-barrel_TonB_sf"/>
</dbReference>
<sequence>MRLSFSMNKVVLLFILLVANIHTSYAQKCNYTISGQVGSSDKGSPLSGVYINLNNGQYVAVSDSSGNFKFEKLCKGNYLIKASYMGHEAEPQNISLEASRHIEIFVEENSTMLDPVVITTTVNKAQNTGLLRELRQGELSKSSGLPLADMLGQLPGINVMQTGTTISKPIFHGLHSNRLLTINNGVRQEGQQWGNEHAPEIDPFIADNIAVIKGVDELKYGSDAIGGVVLVNPKPLRYSGFSGELNTGYFTNNNQFVVSAMAEQQLKSIPQLSFRVQGTFKQGGNIQTPDYILNNTSLNEYNFSFTIGYKTDKYSIEAFYSHFQTKVGIFQGSHMGNLADLQTAIDADRPNDIFLGYKGFQIGRPYQRVTHDLLKVKSEIFAGEKAGKLNIQIAAQFNNREEFDIVRNSEITTPQMTLNVSTISEEISWEHPTFKNFNGSIGISAMQQDNTYKGRYLIPAYNSQTYGAYWIEKWKKNKWELQGGIRYDFKQISTVRYPYNNQPVEHDFDFSTIGASFNTIYHLSDHIRINGMVSLANRAPHVNELLIDGIHQGTATYELGDVNLKIEQAVNTVLGLSYSNEEKSVNIDWSVFYNSINNFIYLQPRPGEPVLTIAGAFPKFVYQQADAYLTGTDLLINYKPVQKLDIIGKASLLRAYNKTINDWLISMPSDRFSLGFNYELPDIRSFQKSYIGMEIPLVLKQTRVPDENIHGQQDYKLPPDGYLLTNISAGTVVSVLGRSLNINLAVSNLFNTRYRNYLNSFRYFTDEMGRNISVRLKYVF</sequence>
<dbReference type="SUPFAM" id="SSF49464">
    <property type="entry name" value="Carboxypeptidase regulatory domain-like"/>
    <property type="match status" value="1"/>
</dbReference>
<dbReference type="Gene3D" id="2.170.130.10">
    <property type="entry name" value="TonB-dependent receptor, plug domain"/>
    <property type="match status" value="1"/>
</dbReference>
<dbReference type="SUPFAM" id="SSF56935">
    <property type="entry name" value="Porins"/>
    <property type="match status" value="1"/>
</dbReference>
<reference evidence="8 9" key="1">
    <citation type="submission" date="2018-06" db="EMBL/GenBank/DDBJ databases">
        <authorList>
            <consortium name="Pathogen Informatics"/>
            <person name="Doyle S."/>
        </authorList>
    </citation>
    <scope>NUCLEOTIDE SEQUENCE [LARGE SCALE GENOMIC DNA]</scope>
    <source>
        <strain evidence="8 9">NCTC11388</strain>
    </source>
</reference>
<protein>
    <submittedName>
        <fullName evidence="8">Probable TonB-dependent receptor NMB0964</fullName>
    </submittedName>
</protein>
<comment type="subcellular location">
    <subcellularLocation>
        <location evidence="1">Cell outer membrane</location>
        <topology evidence="1">Multi-pass membrane protein</topology>
    </subcellularLocation>
</comment>